<dbReference type="Gene3D" id="3.30.200.20">
    <property type="entry name" value="Phosphorylase Kinase, domain 1"/>
    <property type="match status" value="1"/>
</dbReference>
<dbReference type="PROSITE" id="PS00107">
    <property type="entry name" value="PROTEIN_KINASE_ATP"/>
    <property type="match status" value="1"/>
</dbReference>
<dbReference type="PANTHER" id="PTHR47984">
    <property type="entry name" value="OS01G0323000 PROTEIN"/>
    <property type="match status" value="1"/>
</dbReference>
<dbReference type="GO" id="GO:0005524">
    <property type="term" value="F:ATP binding"/>
    <property type="evidence" value="ECO:0007669"/>
    <property type="project" value="UniProtKB-UniRule"/>
</dbReference>
<sequence length="422" mass="46211">MPASGKNHSLTPPPPKPTPVVSGSKTPPPPDNDSLSHHLTSKTSLLGLKLYIVIAISLACLVVIFLSICICIRSKRRKSKRRKRMDGSDRYRPKEIVAGINGSDRAEEFKIMNYEEEDKEEKISEVALGRLGGAKIGSSGSNESSLSGTTTSAAARGGEGMGWGRWYSLRELEMATGGFAEGNVIGEGGYGVVYRGVLGDGSVVAVKNLLNNKGQAEREFKVEVEAIGKVKHKNLVSLIGYCAEGARRCLVYEYVNNGNLEQWLHGDVGPVSPLTWDIRMRIAVGTAKGYVSPEYASTGMLNERSDVYSFGVLLMEIITGRIPVDYSRPPGEMNLVDWFKGMVASRRGEDLVDPLIEVQPSPRALKRVLLVCLRCIDLDVKKRPKMGQVVHMLEENEFHFQAEPRSNRDTSPLNSPAASYDS</sequence>
<evidence type="ECO:0000256" key="16">
    <source>
        <dbReference type="SAM" id="Phobius"/>
    </source>
</evidence>
<dbReference type="InterPro" id="IPR011009">
    <property type="entry name" value="Kinase-like_dom_sf"/>
</dbReference>
<comment type="subcellular location">
    <subcellularLocation>
        <location evidence="1">Membrane</location>
        <topology evidence="1">Single-pass membrane protein</topology>
    </subcellularLocation>
</comment>
<evidence type="ECO:0000256" key="14">
    <source>
        <dbReference type="PROSITE-ProRule" id="PRU10141"/>
    </source>
</evidence>
<keyword evidence="4" id="KW-0597">Phosphoprotein</keyword>
<keyword evidence="9 14" id="KW-0067">ATP-binding</keyword>
<dbReference type="Proteomes" id="UP000626092">
    <property type="component" value="Unassembled WGS sequence"/>
</dbReference>
<evidence type="ECO:0000256" key="8">
    <source>
        <dbReference type="ARBA" id="ARBA00022777"/>
    </source>
</evidence>
<evidence type="ECO:0000256" key="15">
    <source>
        <dbReference type="SAM" id="MobiDB-lite"/>
    </source>
</evidence>
<feature type="binding site" evidence="14">
    <location>
        <position position="207"/>
    </location>
    <ligand>
        <name>ATP</name>
        <dbReference type="ChEBI" id="CHEBI:30616"/>
    </ligand>
</feature>
<keyword evidence="11 16" id="KW-0472">Membrane</keyword>
<protein>
    <recommendedName>
        <fullName evidence="2">non-specific serine/threonine protein kinase</fullName>
        <ecNumber evidence="2">2.7.11.1</ecNumber>
    </recommendedName>
</protein>
<keyword evidence="7 14" id="KW-0547">Nucleotide-binding</keyword>
<comment type="caution">
    <text evidence="18">The sequence shown here is derived from an EMBL/GenBank/DDBJ whole genome shotgun (WGS) entry which is preliminary data.</text>
</comment>
<dbReference type="PANTHER" id="PTHR47984:SF31">
    <property type="entry name" value="OS03G0227900 PROTEIN"/>
    <property type="match status" value="1"/>
</dbReference>
<keyword evidence="5" id="KW-0808">Transferase</keyword>
<feature type="transmembrane region" description="Helical" evidence="16">
    <location>
        <begin position="50"/>
        <end position="72"/>
    </location>
</feature>
<dbReference type="InterPro" id="IPR000719">
    <property type="entry name" value="Prot_kinase_dom"/>
</dbReference>
<comment type="catalytic activity">
    <reaction evidence="13">
        <text>L-seryl-[protein] + ATP = O-phospho-L-seryl-[protein] + ADP + H(+)</text>
        <dbReference type="Rhea" id="RHEA:17989"/>
        <dbReference type="Rhea" id="RHEA-COMP:9863"/>
        <dbReference type="Rhea" id="RHEA-COMP:11604"/>
        <dbReference type="ChEBI" id="CHEBI:15378"/>
        <dbReference type="ChEBI" id="CHEBI:29999"/>
        <dbReference type="ChEBI" id="CHEBI:30616"/>
        <dbReference type="ChEBI" id="CHEBI:83421"/>
        <dbReference type="ChEBI" id="CHEBI:456216"/>
        <dbReference type="EC" id="2.7.11.1"/>
    </reaction>
</comment>
<keyword evidence="6 16" id="KW-0812">Transmembrane</keyword>
<dbReference type="InterPro" id="IPR017441">
    <property type="entry name" value="Protein_kinase_ATP_BS"/>
</dbReference>
<name>A0A834GVG4_RHOSS</name>
<evidence type="ECO:0000256" key="1">
    <source>
        <dbReference type="ARBA" id="ARBA00004167"/>
    </source>
</evidence>
<proteinExistence type="predicted"/>
<dbReference type="InterPro" id="IPR052232">
    <property type="entry name" value="RLK_Ser/Thr-Kinase"/>
</dbReference>
<dbReference type="FunFam" id="1.10.510.10:FF:000035">
    <property type="entry name" value="Putative receptor-like serine/threonine-protein kinase"/>
    <property type="match status" value="1"/>
</dbReference>
<organism evidence="18 19">
    <name type="scientific">Rhododendron simsii</name>
    <name type="common">Sims's rhododendron</name>
    <dbReference type="NCBI Taxonomy" id="118357"/>
    <lineage>
        <taxon>Eukaryota</taxon>
        <taxon>Viridiplantae</taxon>
        <taxon>Streptophyta</taxon>
        <taxon>Embryophyta</taxon>
        <taxon>Tracheophyta</taxon>
        <taxon>Spermatophyta</taxon>
        <taxon>Magnoliopsida</taxon>
        <taxon>eudicotyledons</taxon>
        <taxon>Gunneridae</taxon>
        <taxon>Pentapetalae</taxon>
        <taxon>asterids</taxon>
        <taxon>Ericales</taxon>
        <taxon>Ericaceae</taxon>
        <taxon>Ericoideae</taxon>
        <taxon>Rhodoreae</taxon>
        <taxon>Rhododendron</taxon>
    </lineage>
</organism>
<dbReference type="EMBL" id="WJXA01000005">
    <property type="protein sequence ID" value="KAF7142588.1"/>
    <property type="molecule type" value="Genomic_DNA"/>
</dbReference>
<dbReference type="FunFam" id="3.30.200.20:FF:000173">
    <property type="entry name" value="Probable serine/threonine-protein kinase At1g01540"/>
    <property type="match status" value="1"/>
</dbReference>
<evidence type="ECO:0000313" key="18">
    <source>
        <dbReference type="EMBL" id="KAF7142588.1"/>
    </source>
</evidence>
<dbReference type="SUPFAM" id="SSF56112">
    <property type="entry name" value="Protein kinase-like (PK-like)"/>
    <property type="match status" value="1"/>
</dbReference>
<dbReference type="OrthoDB" id="4062651at2759"/>
<keyword evidence="3" id="KW-0723">Serine/threonine-protein kinase</keyword>
<evidence type="ECO:0000256" key="7">
    <source>
        <dbReference type="ARBA" id="ARBA00022741"/>
    </source>
</evidence>
<reference evidence="18" key="1">
    <citation type="submission" date="2019-11" db="EMBL/GenBank/DDBJ databases">
        <authorList>
            <person name="Liu Y."/>
            <person name="Hou J."/>
            <person name="Li T.-Q."/>
            <person name="Guan C.-H."/>
            <person name="Wu X."/>
            <person name="Wu H.-Z."/>
            <person name="Ling F."/>
            <person name="Zhang R."/>
            <person name="Shi X.-G."/>
            <person name="Ren J.-P."/>
            <person name="Chen E.-F."/>
            <person name="Sun J.-M."/>
        </authorList>
    </citation>
    <scope>NUCLEOTIDE SEQUENCE</scope>
    <source>
        <strain evidence="18">Adult_tree_wgs_1</strain>
        <tissue evidence="18">Leaves</tissue>
    </source>
</reference>
<gene>
    <name evidence="18" type="ORF">RHSIM_Rhsim05G0074400</name>
</gene>
<evidence type="ECO:0000256" key="12">
    <source>
        <dbReference type="ARBA" id="ARBA00047899"/>
    </source>
</evidence>
<accession>A0A834GVG4</accession>
<feature type="region of interest" description="Disordered" evidence="15">
    <location>
        <begin position="1"/>
        <end position="36"/>
    </location>
</feature>
<feature type="domain" description="Protein kinase" evidence="17">
    <location>
        <begin position="179"/>
        <end position="422"/>
    </location>
</feature>
<comment type="catalytic activity">
    <reaction evidence="12">
        <text>L-threonyl-[protein] + ATP = O-phospho-L-threonyl-[protein] + ADP + H(+)</text>
        <dbReference type="Rhea" id="RHEA:46608"/>
        <dbReference type="Rhea" id="RHEA-COMP:11060"/>
        <dbReference type="Rhea" id="RHEA-COMP:11605"/>
        <dbReference type="ChEBI" id="CHEBI:15378"/>
        <dbReference type="ChEBI" id="CHEBI:30013"/>
        <dbReference type="ChEBI" id="CHEBI:30616"/>
        <dbReference type="ChEBI" id="CHEBI:61977"/>
        <dbReference type="ChEBI" id="CHEBI:456216"/>
        <dbReference type="EC" id="2.7.11.1"/>
    </reaction>
</comment>
<keyword evidence="19" id="KW-1185">Reference proteome</keyword>
<evidence type="ECO:0000259" key="17">
    <source>
        <dbReference type="PROSITE" id="PS50011"/>
    </source>
</evidence>
<dbReference type="PROSITE" id="PS50011">
    <property type="entry name" value="PROTEIN_KINASE_DOM"/>
    <property type="match status" value="1"/>
</dbReference>
<evidence type="ECO:0000256" key="10">
    <source>
        <dbReference type="ARBA" id="ARBA00022989"/>
    </source>
</evidence>
<feature type="compositionally biased region" description="Polar residues" evidence="15">
    <location>
        <begin position="1"/>
        <end position="10"/>
    </location>
</feature>
<dbReference type="Pfam" id="PF07714">
    <property type="entry name" value="PK_Tyr_Ser-Thr"/>
    <property type="match status" value="2"/>
</dbReference>
<keyword evidence="8" id="KW-0418">Kinase</keyword>
<evidence type="ECO:0000256" key="3">
    <source>
        <dbReference type="ARBA" id="ARBA00022527"/>
    </source>
</evidence>
<dbReference type="AlphaFoldDB" id="A0A834GVG4"/>
<evidence type="ECO:0000256" key="5">
    <source>
        <dbReference type="ARBA" id="ARBA00022679"/>
    </source>
</evidence>
<feature type="compositionally biased region" description="Polar residues" evidence="15">
    <location>
        <begin position="409"/>
        <end position="422"/>
    </location>
</feature>
<evidence type="ECO:0000256" key="2">
    <source>
        <dbReference type="ARBA" id="ARBA00012513"/>
    </source>
</evidence>
<dbReference type="Gene3D" id="1.10.510.10">
    <property type="entry name" value="Transferase(Phosphotransferase) domain 1"/>
    <property type="match status" value="1"/>
</dbReference>
<feature type="region of interest" description="Disordered" evidence="15">
    <location>
        <begin position="401"/>
        <end position="422"/>
    </location>
</feature>
<evidence type="ECO:0000256" key="13">
    <source>
        <dbReference type="ARBA" id="ARBA00048679"/>
    </source>
</evidence>
<dbReference type="GO" id="GO:0016020">
    <property type="term" value="C:membrane"/>
    <property type="evidence" value="ECO:0007669"/>
    <property type="project" value="UniProtKB-SubCell"/>
</dbReference>
<dbReference type="EC" id="2.7.11.1" evidence="2"/>
<dbReference type="InterPro" id="IPR001245">
    <property type="entry name" value="Ser-Thr/Tyr_kinase_cat_dom"/>
</dbReference>
<evidence type="ECO:0000313" key="19">
    <source>
        <dbReference type="Proteomes" id="UP000626092"/>
    </source>
</evidence>
<evidence type="ECO:0000256" key="11">
    <source>
        <dbReference type="ARBA" id="ARBA00023136"/>
    </source>
</evidence>
<evidence type="ECO:0000256" key="4">
    <source>
        <dbReference type="ARBA" id="ARBA00022553"/>
    </source>
</evidence>
<evidence type="ECO:0000256" key="6">
    <source>
        <dbReference type="ARBA" id="ARBA00022692"/>
    </source>
</evidence>
<keyword evidence="10 16" id="KW-1133">Transmembrane helix</keyword>
<evidence type="ECO:0000256" key="9">
    <source>
        <dbReference type="ARBA" id="ARBA00022840"/>
    </source>
</evidence>
<dbReference type="GO" id="GO:0004674">
    <property type="term" value="F:protein serine/threonine kinase activity"/>
    <property type="evidence" value="ECO:0007669"/>
    <property type="project" value="UniProtKB-KW"/>
</dbReference>